<comment type="caution">
    <text evidence="1">The sequence shown here is derived from an EMBL/GenBank/DDBJ whole genome shotgun (WGS) entry which is preliminary data.</text>
</comment>
<keyword evidence="2" id="KW-1185">Reference proteome</keyword>
<feature type="non-terminal residue" evidence="1">
    <location>
        <position position="1"/>
    </location>
</feature>
<feature type="non-terminal residue" evidence="1">
    <location>
        <position position="53"/>
    </location>
</feature>
<gene>
    <name evidence="1" type="ORF">DBR06_SOUSAS610021</name>
</gene>
<protein>
    <submittedName>
        <fullName evidence="1">Uncharacterized protein</fullName>
    </submittedName>
</protein>
<organism evidence="1 2">
    <name type="scientific">Sousa chinensis</name>
    <name type="common">Indo-pacific humpbacked dolphin</name>
    <name type="synonym">Steno chinensis</name>
    <dbReference type="NCBI Taxonomy" id="103600"/>
    <lineage>
        <taxon>Eukaryota</taxon>
        <taxon>Metazoa</taxon>
        <taxon>Chordata</taxon>
        <taxon>Craniata</taxon>
        <taxon>Vertebrata</taxon>
        <taxon>Euteleostomi</taxon>
        <taxon>Mammalia</taxon>
        <taxon>Eutheria</taxon>
        <taxon>Laurasiatheria</taxon>
        <taxon>Artiodactyla</taxon>
        <taxon>Whippomorpha</taxon>
        <taxon>Cetacea</taxon>
        <taxon>Odontoceti</taxon>
        <taxon>Delphinidae</taxon>
        <taxon>Sousa</taxon>
    </lineage>
</organism>
<proteinExistence type="predicted"/>
<evidence type="ECO:0000313" key="1">
    <source>
        <dbReference type="EMBL" id="TEA38685.1"/>
    </source>
</evidence>
<sequence>SLVVQWLRLRAPNSGGLDSIPGQGTGSHMLQLRVRMLQLKIPRAATKILRATA</sequence>
<dbReference type="EMBL" id="QWLN02004660">
    <property type="protein sequence ID" value="TEA38685.1"/>
    <property type="molecule type" value="Genomic_DNA"/>
</dbReference>
<dbReference type="AlphaFoldDB" id="A0A484GSJ8"/>
<accession>A0A484GSJ8</accession>
<name>A0A484GSJ8_SOUCH</name>
<reference evidence="1 2" key="1">
    <citation type="journal article" date="2018" name="Genomics">
        <title>Molecular footprints of inshore aquatic adaptation in Indo-Pacific humpback dolphin (Sousa chinensis).</title>
        <authorList>
            <person name="Ming Y."/>
            <person name="Jian J."/>
            <person name="Yu F."/>
            <person name="Yu X."/>
            <person name="Wang J."/>
            <person name="Liu W."/>
        </authorList>
    </citation>
    <scope>NUCLEOTIDE SEQUENCE [LARGE SCALE GENOMIC DNA]</scope>
    <source>
        <strain evidence="1">MY-2018</strain>
        <tissue evidence="1">Skin</tissue>
    </source>
</reference>
<dbReference type="Proteomes" id="UP000295264">
    <property type="component" value="Unassembled WGS sequence"/>
</dbReference>
<evidence type="ECO:0000313" key="2">
    <source>
        <dbReference type="Proteomes" id="UP000295264"/>
    </source>
</evidence>